<evidence type="ECO:0000313" key="2">
    <source>
        <dbReference type="EMBL" id="ORI98618.1"/>
    </source>
</evidence>
<sequence>MKLFSQLKSLIADFKEISALLKQLQQQQAILTEQLKHVQTIGEEIQTDIDKMNFKNQPHLDRIAKSQKNIDHELSKYKAR</sequence>
<dbReference type="eggNOG" id="ENOG50308IJ">
    <property type="taxonomic scope" value="Bacteria"/>
</dbReference>
<proteinExistence type="predicted"/>
<accession>A0A1X0VFZ3</accession>
<dbReference type="AlphaFoldDB" id="A0A1X0VFZ3"/>
<keyword evidence="1" id="KW-0175">Coiled coil</keyword>
<gene>
    <name evidence="2" type="ORF">BMR96_01020</name>
</gene>
<dbReference type="Proteomes" id="UP000192288">
    <property type="component" value="Unassembled WGS sequence"/>
</dbReference>
<evidence type="ECO:0000313" key="3">
    <source>
        <dbReference type="Proteomes" id="UP000192288"/>
    </source>
</evidence>
<dbReference type="RefSeq" id="WP_004915181.1">
    <property type="nucleotide sequence ID" value="NZ_MPLS01000002.1"/>
</dbReference>
<evidence type="ECO:0000256" key="1">
    <source>
        <dbReference type="SAM" id="Coils"/>
    </source>
</evidence>
<organism evidence="2 3">
    <name type="scientific">Leuconostoc pseudomesenteroides</name>
    <dbReference type="NCBI Taxonomy" id="33968"/>
    <lineage>
        <taxon>Bacteria</taxon>
        <taxon>Bacillati</taxon>
        <taxon>Bacillota</taxon>
        <taxon>Bacilli</taxon>
        <taxon>Lactobacillales</taxon>
        <taxon>Lactobacillaceae</taxon>
        <taxon>Leuconostoc</taxon>
    </lineage>
</organism>
<dbReference type="EMBL" id="MPLS01000002">
    <property type="protein sequence ID" value="ORI98618.1"/>
    <property type="molecule type" value="Genomic_DNA"/>
</dbReference>
<dbReference type="STRING" id="33968.BMS77_02555"/>
<comment type="caution">
    <text evidence="2">The sequence shown here is derived from an EMBL/GenBank/DDBJ whole genome shotgun (WGS) entry which is preliminary data.</text>
</comment>
<name>A0A1X0VFZ3_LEUPS</name>
<protein>
    <submittedName>
        <fullName evidence="2">Uncharacterized protein</fullName>
    </submittedName>
</protein>
<reference evidence="2 3" key="1">
    <citation type="journal article" date="2017" name="Front. Microbiol.">
        <title>Genomic Characterization of Dairy Associated Leuconostoc Species and Diversity of Leuconostocs in Undefined Mixed Mesophilic Starter Cultures.</title>
        <authorList>
            <person name="Frantzen C.A."/>
            <person name="Kot W."/>
            <person name="Pedersen T.B."/>
            <person name="Ardo Y.M."/>
            <person name="Broadbent J.R."/>
            <person name="Neve H."/>
            <person name="Hansen L.H."/>
            <person name="Dal Bello F."/>
            <person name="Ostlie H.M."/>
            <person name="Kleppen H.P."/>
            <person name="Vogensen F.K."/>
            <person name="Holo H."/>
        </authorList>
    </citation>
    <scope>NUCLEOTIDE SEQUENCE [LARGE SCALE GENOMIC DNA]</scope>
    <source>
        <strain evidence="2 3">LMGCF08</strain>
    </source>
</reference>
<feature type="coiled-coil region" evidence="1">
    <location>
        <begin position="7"/>
        <end position="41"/>
    </location>
</feature>